<comment type="caution">
    <text evidence="1">The sequence shown here is derived from an EMBL/GenBank/DDBJ whole genome shotgun (WGS) entry which is preliminary data.</text>
</comment>
<keyword evidence="2" id="KW-1185">Reference proteome</keyword>
<proteinExistence type="predicted"/>
<name>A0AAD5NL20_ACENE</name>
<evidence type="ECO:0000313" key="1">
    <source>
        <dbReference type="EMBL" id="KAI9165615.1"/>
    </source>
</evidence>
<dbReference type="EMBL" id="JAJSOW010000105">
    <property type="protein sequence ID" value="KAI9165615.1"/>
    <property type="molecule type" value="Genomic_DNA"/>
</dbReference>
<sequence length="139" mass="15624">MVVKQKLVQIEKRKRASKPKISTSVDFKSIEQEDVPVGLASDNESIANEDDTSLPIGRMDLDADEILRRQANLERLVREMTEGLARDFSDMRKELKLTPYTRRNRNTVDPVTSSLPSLVVDAIVDEKAAQIEIALARSS</sequence>
<protein>
    <submittedName>
        <fullName evidence="1">Uncharacterized protein</fullName>
    </submittedName>
</protein>
<dbReference type="AlphaFoldDB" id="A0AAD5NL20"/>
<reference evidence="1" key="1">
    <citation type="journal article" date="2022" name="Plant J.">
        <title>Strategies of tolerance reflected in two North American maple genomes.</title>
        <authorList>
            <person name="McEvoy S.L."/>
            <person name="Sezen U.U."/>
            <person name="Trouern-Trend A."/>
            <person name="McMahon S.M."/>
            <person name="Schaberg P.G."/>
            <person name="Yang J."/>
            <person name="Wegrzyn J.L."/>
            <person name="Swenson N.G."/>
        </authorList>
    </citation>
    <scope>NUCLEOTIDE SEQUENCE</scope>
    <source>
        <strain evidence="1">91603</strain>
    </source>
</reference>
<dbReference type="Proteomes" id="UP001064489">
    <property type="component" value="Chromosome 10"/>
</dbReference>
<organism evidence="1 2">
    <name type="scientific">Acer negundo</name>
    <name type="common">Box elder</name>
    <dbReference type="NCBI Taxonomy" id="4023"/>
    <lineage>
        <taxon>Eukaryota</taxon>
        <taxon>Viridiplantae</taxon>
        <taxon>Streptophyta</taxon>
        <taxon>Embryophyta</taxon>
        <taxon>Tracheophyta</taxon>
        <taxon>Spermatophyta</taxon>
        <taxon>Magnoliopsida</taxon>
        <taxon>eudicotyledons</taxon>
        <taxon>Gunneridae</taxon>
        <taxon>Pentapetalae</taxon>
        <taxon>rosids</taxon>
        <taxon>malvids</taxon>
        <taxon>Sapindales</taxon>
        <taxon>Sapindaceae</taxon>
        <taxon>Hippocastanoideae</taxon>
        <taxon>Acereae</taxon>
        <taxon>Acer</taxon>
    </lineage>
</organism>
<reference evidence="1" key="2">
    <citation type="submission" date="2023-02" db="EMBL/GenBank/DDBJ databases">
        <authorList>
            <person name="Swenson N.G."/>
            <person name="Wegrzyn J.L."/>
            <person name="Mcevoy S.L."/>
        </authorList>
    </citation>
    <scope>NUCLEOTIDE SEQUENCE</scope>
    <source>
        <strain evidence="1">91603</strain>
        <tissue evidence="1">Leaf</tissue>
    </source>
</reference>
<gene>
    <name evidence="1" type="ORF">LWI28_017463</name>
</gene>
<evidence type="ECO:0000313" key="2">
    <source>
        <dbReference type="Proteomes" id="UP001064489"/>
    </source>
</evidence>
<accession>A0AAD5NL20</accession>